<gene>
    <name evidence="1" type="ORF">RSOL_195660</name>
</gene>
<dbReference type="Proteomes" id="UP000030108">
    <property type="component" value="Unassembled WGS sequence"/>
</dbReference>
<reference evidence="2" key="1">
    <citation type="journal article" date="2014" name="Genome Announc.">
        <title>Draft genome sequence of the plant-pathogenic soil fungus Rhizoctonia solani anastomosis group 3 strain Rhs1AP.</title>
        <authorList>
            <person name="Cubeta M.A."/>
            <person name="Thomas E."/>
            <person name="Dean R.A."/>
            <person name="Jabaji S."/>
            <person name="Neate S.M."/>
            <person name="Tavantzis S."/>
            <person name="Toda T."/>
            <person name="Vilgalys R."/>
            <person name="Bharathan N."/>
            <person name="Fedorova-Abrams N."/>
            <person name="Pakala S.B."/>
            <person name="Pakala S.M."/>
            <person name="Zafar N."/>
            <person name="Joardar V."/>
            <person name="Losada L."/>
            <person name="Nierman W.C."/>
        </authorList>
    </citation>
    <scope>NUCLEOTIDE SEQUENCE [LARGE SCALE GENOMIC DNA]</scope>
    <source>
        <strain evidence="2">AG-3</strain>
    </source>
</reference>
<evidence type="ECO:0000313" key="2">
    <source>
        <dbReference type="Proteomes" id="UP000030108"/>
    </source>
</evidence>
<accession>X8J4A3</accession>
<comment type="caution">
    <text evidence="1">The sequence shown here is derived from an EMBL/GenBank/DDBJ whole genome shotgun (WGS) entry which is preliminary data.</text>
</comment>
<feature type="non-terminal residue" evidence="1">
    <location>
        <position position="184"/>
    </location>
</feature>
<protein>
    <submittedName>
        <fullName evidence="1">Uncharacterized protein</fullName>
    </submittedName>
</protein>
<name>X8J4A3_9AGAM</name>
<proteinExistence type="predicted"/>
<sequence length="184" mass="20191">MVEASKYKKVVPYANIENVTEAIKTEESAPADSIDLPTGGVIGIDDIEASEQAVIAPGPEGGDNDTRKAIELVSVAHGKEDEQYLKRFFAPGEHCRTSILDAAFGSPAHPTCISVNGCDNCIRRRIKELEGGKSNKTQDEAEPIKQELLDLDLNTLDTREAAIQDLRSRLFPRESWHKETTSKV</sequence>
<dbReference type="AlphaFoldDB" id="X8J4A3"/>
<organism evidence="1 2">
    <name type="scientific">Rhizoctonia solani AG-3 Rhs1AP</name>
    <dbReference type="NCBI Taxonomy" id="1086054"/>
    <lineage>
        <taxon>Eukaryota</taxon>
        <taxon>Fungi</taxon>
        <taxon>Dikarya</taxon>
        <taxon>Basidiomycota</taxon>
        <taxon>Agaricomycotina</taxon>
        <taxon>Agaricomycetes</taxon>
        <taxon>Cantharellales</taxon>
        <taxon>Ceratobasidiaceae</taxon>
        <taxon>Rhizoctonia</taxon>
    </lineage>
</organism>
<dbReference type="EMBL" id="JATN01000322">
    <property type="protein sequence ID" value="EUC56767.1"/>
    <property type="molecule type" value="Genomic_DNA"/>
</dbReference>
<evidence type="ECO:0000313" key="1">
    <source>
        <dbReference type="EMBL" id="EUC56767.1"/>
    </source>
</evidence>